<dbReference type="InterPro" id="IPR011053">
    <property type="entry name" value="Single_hybrid_motif"/>
</dbReference>
<feature type="domain" description="2-oxoacid dehydrogenase acyltransferase catalytic" evidence="16">
    <location>
        <begin position="139"/>
        <end position="189"/>
    </location>
</feature>
<evidence type="ECO:0000256" key="10">
    <source>
        <dbReference type="ARBA" id="ARBA00023315"/>
    </source>
</evidence>
<keyword evidence="7" id="KW-0816">Tricarboxylic acid cycle</keyword>
<evidence type="ECO:0000313" key="18">
    <source>
        <dbReference type="Proteomes" id="UP000700334"/>
    </source>
</evidence>
<evidence type="ECO:0000256" key="12">
    <source>
        <dbReference type="ARBA" id="ARBA00032406"/>
    </source>
</evidence>
<sequence>MFPAWDLLMSGTRNTVGHKNEVVTVKTPVLKSVIKWDVSWEKAIGDTVAEDEMVCKIETDKTSIPPMPSLTTPCWKIGIFNKPTVACPITEPGVGKEHREKRNRMWQQIAQRLKEAQNMCALLTTSSEIDLNNIQEMRVSIYALQEQLVVNAEIHYANKEVLYKDYIDNSIVVATPRGMVVPVTRNVCNMMHVSLTCDHPLISTERRSCDFLFKIQERLEDTRDLPFDL</sequence>
<comment type="caution">
    <text evidence="17">The sequence shown here is derived from an EMBL/GenBank/DDBJ whole genome shotgun (WGS) entry which is preliminary data.</text>
</comment>
<dbReference type="EMBL" id="JAGFMF010011830">
    <property type="protein sequence ID" value="KAG8511521.1"/>
    <property type="molecule type" value="Genomic_DNA"/>
</dbReference>
<evidence type="ECO:0000256" key="3">
    <source>
        <dbReference type="ARBA" id="ARBA00005145"/>
    </source>
</evidence>
<comment type="similarity">
    <text evidence="4">Belongs to the 2-oxoacid dehydrogenase family.</text>
</comment>
<dbReference type="InterPro" id="IPR050537">
    <property type="entry name" value="2-oxoacid_dehydrogenase"/>
</dbReference>
<reference evidence="17" key="1">
    <citation type="journal article" date="2021" name="Evol. Appl.">
        <title>The genome of the Pyrenean desman and the effects of bottlenecks and inbreeding on the genomic landscape of an endangered species.</title>
        <authorList>
            <person name="Escoda L."/>
            <person name="Castresana J."/>
        </authorList>
    </citation>
    <scope>NUCLEOTIDE SEQUENCE</scope>
    <source>
        <strain evidence="17">IBE-C5619</strain>
    </source>
</reference>
<accession>A0A8J6DKG9</accession>
<comment type="subunit">
    <text evidence="14">The 2-oxoglutarate dehydrogenase complex is composed of OGDH (2-oxoglutarate dehydrogenase; E1), DLST (dihydrolipoamide succinyltransferase; E2), DLD (dihydrolipoamide dehydrogenase; E3) and the assembly factor KGD4. It contains multiple copies of the three enzymatic components (E1, E2 and E3). In the nucleus, the 2-oxoglutarate dehydrogenase complex associates with KAT2A. Interacts with ABHD11; this interaction maintains the functional lipoylation of the 2-oxoglutarate dehydrogenase complex.</text>
</comment>
<evidence type="ECO:0000256" key="15">
    <source>
        <dbReference type="ARBA" id="ARBA00050254"/>
    </source>
</evidence>
<evidence type="ECO:0000256" key="13">
    <source>
        <dbReference type="ARBA" id="ARBA00046046"/>
    </source>
</evidence>
<dbReference type="PANTHER" id="PTHR43416:SF5">
    <property type="entry name" value="DIHYDROLIPOYLLYSINE-RESIDUE SUCCINYLTRANSFERASE COMPONENT OF 2-OXOGLUTARATE DEHYDROGENASE COMPLEX, MITOCHONDRIAL"/>
    <property type="match status" value="1"/>
</dbReference>
<evidence type="ECO:0000256" key="2">
    <source>
        <dbReference type="ARBA" id="ARBA00004305"/>
    </source>
</evidence>
<evidence type="ECO:0000313" key="17">
    <source>
        <dbReference type="EMBL" id="KAG8511521.1"/>
    </source>
</evidence>
<evidence type="ECO:0000256" key="8">
    <source>
        <dbReference type="ARBA" id="ARBA00022679"/>
    </source>
</evidence>
<evidence type="ECO:0000256" key="4">
    <source>
        <dbReference type="ARBA" id="ARBA00007317"/>
    </source>
</evidence>
<gene>
    <name evidence="17" type="ORF">J0S82_008745</name>
</gene>
<dbReference type="PANTHER" id="PTHR43416">
    <property type="entry name" value="DIHYDROLIPOYLLYSINE-RESIDUE SUCCINYLTRANSFERASE COMPONENT OF 2-OXOGLUTARATE DEHYDROGENASE COMPLEX, MITOCHONDRIAL-RELATED"/>
    <property type="match status" value="1"/>
</dbReference>
<keyword evidence="9" id="KW-0450">Lipoyl</keyword>
<evidence type="ECO:0000256" key="5">
    <source>
        <dbReference type="ARBA" id="ARBA00012945"/>
    </source>
</evidence>
<dbReference type="Gene3D" id="3.30.559.10">
    <property type="entry name" value="Chloramphenicol acetyltransferase-like domain"/>
    <property type="match status" value="1"/>
</dbReference>
<evidence type="ECO:0000256" key="14">
    <source>
        <dbReference type="ARBA" id="ARBA00046765"/>
    </source>
</evidence>
<dbReference type="SUPFAM" id="SSF52777">
    <property type="entry name" value="CoA-dependent acyltransferases"/>
    <property type="match status" value="1"/>
</dbReference>
<comment type="catalytic activity">
    <reaction evidence="15">
        <text>N(6)-[(R)-dihydrolipoyl]-L-lysyl-[protein] + succinyl-CoA = N(6)-[(R)-S(8)-succinyldihydrolipoyl]-L-lysyl-[protein] + CoA</text>
        <dbReference type="Rhea" id="RHEA:15213"/>
        <dbReference type="Rhea" id="RHEA-COMP:10475"/>
        <dbReference type="Rhea" id="RHEA-COMP:20092"/>
        <dbReference type="ChEBI" id="CHEBI:57287"/>
        <dbReference type="ChEBI" id="CHEBI:57292"/>
        <dbReference type="ChEBI" id="CHEBI:83100"/>
        <dbReference type="ChEBI" id="CHEBI:83120"/>
        <dbReference type="EC" id="2.3.1.61"/>
    </reaction>
    <physiologicalReaction direction="right-to-left" evidence="15">
        <dbReference type="Rhea" id="RHEA:15215"/>
    </physiologicalReaction>
</comment>
<keyword evidence="8" id="KW-0808">Transferase</keyword>
<comment type="cofactor">
    <cofactor evidence="1">
        <name>(R)-lipoate</name>
        <dbReference type="ChEBI" id="CHEBI:83088"/>
    </cofactor>
</comment>
<name>A0A8J6DKG9_GALPY</name>
<protein>
    <recommendedName>
        <fullName evidence="6">Dihydrolipoyllysine-residue succinyltransferase component of 2-oxoglutarate dehydrogenase complex, mitochondrial</fullName>
        <ecNumber evidence="5">2.3.1.61</ecNumber>
    </recommendedName>
    <alternativeName>
        <fullName evidence="12">2-oxoglutarate dehydrogenase complex component E2</fullName>
    </alternativeName>
    <alternativeName>
        <fullName evidence="11">E2K</fullName>
    </alternativeName>
</protein>
<comment type="pathway">
    <text evidence="3">Amino-acid degradation; L-lysine degradation via saccharopine pathway; glutaryl-CoA from L-lysine: step 6/6.</text>
</comment>
<comment type="subcellular location">
    <subcellularLocation>
        <location evidence="2">Mitochondrion matrix</location>
    </subcellularLocation>
</comment>
<dbReference type="Proteomes" id="UP000700334">
    <property type="component" value="Unassembled WGS sequence"/>
</dbReference>
<keyword evidence="18" id="KW-1185">Reference proteome</keyword>
<dbReference type="Pfam" id="PF00198">
    <property type="entry name" value="2-oxoacid_dh"/>
    <property type="match status" value="1"/>
</dbReference>
<dbReference type="GO" id="GO:0005759">
    <property type="term" value="C:mitochondrial matrix"/>
    <property type="evidence" value="ECO:0007669"/>
    <property type="project" value="UniProtKB-SubCell"/>
</dbReference>
<dbReference type="GO" id="GO:0006099">
    <property type="term" value="P:tricarboxylic acid cycle"/>
    <property type="evidence" value="ECO:0007669"/>
    <property type="project" value="UniProtKB-KW"/>
</dbReference>
<dbReference type="EC" id="2.3.1.61" evidence="5"/>
<dbReference type="OrthoDB" id="5391403at2759"/>
<dbReference type="SUPFAM" id="SSF51230">
    <property type="entry name" value="Single hybrid motif"/>
    <property type="match status" value="1"/>
</dbReference>
<keyword evidence="10" id="KW-0012">Acyltransferase</keyword>
<proteinExistence type="inferred from homology"/>
<dbReference type="InterPro" id="IPR023213">
    <property type="entry name" value="CAT-like_dom_sf"/>
</dbReference>
<evidence type="ECO:0000256" key="1">
    <source>
        <dbReference type="ARBA" id="ARBA00001938"/>
    </source>
</evidence>
<evidence type="ECO:0000256" key="6">
    <source>
        <dbReference type="ARBA" id="ARBA00020294"/>
    </source>
</evidence>
<dbReference type="GO" id="GO:0004149">
    <property type="term" value="F:dihydrolipoyllysine-residue succinyltransferase activity"/>
    <property type="evidence" value="ECO:0007669"/>
    <property type="project" value="UniProtKB-EC"/>
</dbReference>
<comment type="function">
    <text evidence="13">Dihydrolipoamide succinyltransferase (E2) component of the 2-oxoglutarate dehydrogenase complex. The 2-oxoglutarate dehydrogenase complex catalyzes the overall conversion of 2-oxoglutarate to succinyl-CoA and CO(2). The 2-oxoglutarate dehydrogenase complex is mainly active in the mitochondrion. A fraction of the 2-oxoglutarate dehydrogenase complex also localizes in the nucleus and is required for lysine succinylation of histones: associates with KAT2A on chromatin and provides succinyl-CoA to histone succinyltransferase KAT2A.</text>
</comment>
<evidence type="ECO:0000256" key="9">
    <source>
        <dbReference type="ARBA" id="ARBA00022823"/>
    </source>
</evidence>
<dbReference type="InterPro" id="IPR001078">
    <property type="entry name" value="2-oxoacid_DH_actylTfrase"/>
</dbReference>
<evidence type="ECO:0000256" key="11">
    <source>
        <dbReference type="ARBA" id="ARBA00031331"/>
    </source>
</evidence>
<evidence type="ECO:0000259" key="16">
    <source>
        <dbReference type="Pfam" id="PF00198"/>
    </source>
</evidence>
<dbReference type="AlphaFoldDB" id="A0A8J6DKG9"/>
<organism evidence="17 18">
    <name type="scientific">Galemys pyrenaicus</name>
    <name type="common">Iberian desman</name>
    <name type="synonym">Pyrenean desman</name>
    <dbReference type="NCBI Taxonomy" id="202257"/>
    <lineage>
        <taxon>Eukaryota</taxon>
        <taxon>Metazoa</taxon>
        <taxon>Chordata</taxon>
        <taxon>Craniata</taxon>
        <taxon>Vertebrata</taxon>
        <taxon>Euteleostomi</taxon>
        <taxon>Mammalia</taxon>
        <taxon>Eutheria</taxon>
        <taxon>Laurasiatheria</taxon>
        <taxon>Eulipotyphla</taxon>
        <taxon>Talpidae</taxon>
        <taxon>Galemys</taxon>
    </lineage>
</organism>
<evidence type="ECO:0000256" key="7">
    <source>
        <dbReference type="ARBA" id="ARBA00022532"/>
    </source>
</evidence>